<evidence type="ECO:0000313" key="4">
    <source>
        <dbReference type="Proteomes" id="UP001202180"/>
    </source>
</evidence>
<evidence type="ECO:0000256" key="1">
    <source>
        <dbReference type="ARBA" id="ARBA00022729"/>
    </source>
</evidence>
<reference evidence="3 4" key="1">
    <citation type="submission" date="2022-04" db="EMBL/GenBank/DDBJ databases">
        <title>Spirosoma sp. strain RP8 genome sequencing and assembly.</title>
        <authorList>
            <person name="Jung Y."/>
        </authorList>
    </citation>
    <scope>NUCLEOTIDE SEQUENCE [LARGE SCALE GENOMIC DNA]</scope>
    <source>
        <strain evidence="3 4">RP8</strain>
    </source>
</reference>
<name>A0ABT0HRN3_9BACT</name>
<dbReference type="RefSeq" id="WP_248479433.1">
    <property type="nucleotide sequence ID" value="NZ_JALPRF010000004.1"/>
</dbReference>
<keyword evidence="4" id="KW-1185">Reference proteome</keyword>
<dbReference type="EMBL" id="JALPRF010000004">
    <property type="protein sequence ID" value="MCK8494831.1"/>
    <property type="molecule type" value="Genomic_DNA"/>
</dbReference>
<accession>A0ABT0HRN3</accession>
<gene>
    <name evidence="3" type="ORF">M0L20_23380</name>
</gene>
<protein>
    <submittedName>
        <fullName evidence="3">Porin family protein</fullName>
    </submittedName>
</protein>
<evidence type="ECO:0000259" key="2">
    <source>
        <dbReference type="Pfam" id="PF13505"/>
    </source>
</evidence>
<keyword evidence="1" id="KW-0732">Signal</keyword>
<comment type="caution">
    <text evidence="3">The sequence shown here is derived from an EMBL/GenBank/DDBJ whole genome shotgun (WGS) entry which is preliminary data.</text>
</comment>
<dbReference type="InterPro" id="IPR011250">
    <property type="entry name" value="OMP/PagP_B-barrel"/>
</dbReference>
<dbReference type="SUPFAM" id="SSF56925">
    <property type="entry name" value="OMPA-like"/>
    <property type="match status" value="1"/>
</dbReference>
<dbReference type="Pfam" id="PF13505">
    <property type="entry name" value="OMP_b-brl"/>
    <property type="match status" value="1"/>
</dbReference>
<dbReference type="Gene3D" id="2.40.160.20">
    <property type="match status" value="1"/>
</dbReference>
<proteinExistence type="predicted"/>
<dbReference type="InterPro" id="IPR027385">
    <property type="entry name" value="Beta-barrel_OMP"/>
</dbReference>
<feature type="domain" description="Outer membrane protein beta-barrel" evidence="2">
    <location>
        <begin position="33"/>
        <end position="188"/>
    </location>
</feature>
<sequence>MRWHLVLLYVALPLVGTTQSLPNDKQNDLLGKGHWNVGFSAGQGYSGSRQTTTSFSPRLHYFLADGWSVALEGRYVKATSSDFPRSYPFRYAGAGLSTRYYFLRGNRFALFAQLGALYGQSKYDRYDPIDPYATMNGVRNSNWQTNAGLGAHYRLGKRWSLEATAERSWITSSYLTPDFSRWQASVGINYRLR</sequence>
<organism evidence="3 4">
    <name type="scientific">Spirosoma liriopis</name>
    <dbReference type="NCBI Taxonomy" id="2937440"/>
    <lineage>
        <taxon>Bacteria</taxon>
        <taxon>Pseudomonadati</taxon>
        <taxon>Bacteroidota</taxon>
        <taxon>Cytophagia</taxon>
        <taxon>Cytophagales</taxon>
        <taxon>Cytophagaceae</taxon>
        <taxon>Spirosoma</taxon>
    </lineage>
</organism>
<dbReference type="Proteomes" id="UP001202180">
    <property type="component" value="Unassembled WGS sequence"/>
</dbReference>
<evidence type="ECO:0000313" key="3">
    <source>
        <dbReference type="EMBL" id="MCK8494831.1"/>
    </source>
</evidence>